<keyword evidence="4 5" id="KW-0732">Signal</keyword>
<protein>
    <submittedName>
        <fullName evidence="6">(pine wood nematode) hypothetical protein</fullName>
    </submittedName>
</protein>
<evidence type="ECO:0000256" key="4">
    <source>
        <dbReference type="ARBA" id="ARBA00022729"/>
    </source>
</evidence>
<evidence type="ECO:0000256" key="1">
    <source>
        <dbReference type="ARBA" id="ARBA00004613"/>
    </source>
</evidence>
<dbReference type="GO" id="GO:0005576">
    <property type="term" value="C:extracellular region"/>
    <property type="evidence" value="ECO:0007669"/>
    <property type="project" value="UniProtKB-SubCell"/>
</dbReference>
<evidence type="ECO:0000256" key="5">
    <source>
        <dbReference type="SAM" id="SignalP"/>
    </source>
</evidence>
<dbReference type="Proteomes" id="UP000659654">
    <property type="component" value="Unassembled WGS sequence"/>
</dbReference>
<accession>A0A1I7RQG5</accession>
<dbReference type="InterPro" id="IPR001534">
    <property type="entry name" value="Transthyretin-like"/>
</dbReference>
<dbReference type="GO" id="GO:0009986">
    <property type="term" value="C:cell surface"/>
    <property type="evidence" value="ECO:0007669"/>
    <property type="project" value="InterPro"/>
</dbReference>
<keyword evidence="3" id="KW-0964">Secreted</keyword>
<dbReference type="Proteomes" id="UP000095284">
    <property type="component" value="Unplaced"/>
</dbReference>
<dbReference type="Proteomes" id="UP000582659">
    <property type="component" value="Unassembled WGS sequence"/>
</dbReference>
<proteinExistence type="inferred from homology"/>
<dbReference type="EMBL" id="CAJFCV020000003">
    <property type="protein sequence ID" value="CAG9104532.1"/>
    <property type="molecule type" value="Genomic_DNA"/>
</dbReference>
<dbReference type="AlphaFoldDB" id="A0A1I7RQG5"/>
<comment type="similarity">
    <text evidence="2">Belongs to the nematode transthyretin-like family.</text>
</comment>
<feature type="chain" id="PRO_5036308635" evidence="5">
    <location>
        <begin position="18"/>
        <end position="136"/>
    </location>
</feature>
<evidence type="ECO:0000313" key="9">
    <source>
        <dbReference type="Proteomes" id="UP000659654"/>
    </source>
</evidence>
<evidence type="ECO:0000313" key="10">
    <source>
        <dbReference type="WBParaSite" id="BXY_0295800.1"/>
    </source>
</evidence>
<dbReference type="SMR" id="A0A1I7RQG5"/>
<comment type="subcellular location">
    <subcellularLocation>
        <location evidence="1">Secreted</location>
    </subcellularLocation>
</comment>
<reference evidence="10" key="1">
    <citation type="submission" date="2016-11" db="UniProtKB">
        <authorList>
            <consortium name="WormBaseParasite"/>
        </authorList>
    </citation>
    <scope>IDENTIFICATION</scope>
</reference>
<dbReference type="EMBL" id="CAJFDI010000003">
    <property type="protein sequence ID" value="CAD5219345.1"/>
    <property type="molecule type" value="Genomic_DNA"/>
</dbReference>
<name>A0A1I7RQG5_BURXY</name>
<feature type="signal peptide" evidence="5">
    <location>
        <begin position="1"/>
        <end position="17"/>
    </location>
</feature>
<evidence type="ECO:0000313" key="8">
    <source>
        <dbReference type="Proteomes" id="UP000095284"/>
    </source>
</evidence>
<organism evidence="8 10">
    <name type="scientific">Bursaphelenchus xylophilus</name>
    <name type="common">Pinewood nematode worm</name>
    <name type="synonym">Aphelenchoides xylophilus</name>
    <dbReference type="NCBI Taxonomy" id="6326"/>
    <lineage>
        <taxon>Eukaryota</taxon>
        <taxon>Metazoa</taxon>
        <taxon>Ecdysozoa</taxon>
        <taxon>Nematoda</taxon>
        <taxon>Chromadorea</taxon>
        <taxon>Rhabditida</taxon>
        <taxon>Tylenchina</taxon>
        <taxon>Tylenchomorpha</taxon>
        <taxon>Aphelenchoidea</taxon>
        <taxon>Aphelenchoididae</taxon>
        <taxon>Bursaphelenchus</taxon>
    </lineage>
</organism>
<dbReference type="Pfam" id="PF01060">
    <property type="entry name" value="TTR-52"/>
    <property type="match status" value="1"/>
</dbReference>
<dbReference type="Gene3D" id="2.60.40.3330">
    <property type="match status" value="1"/>
</dbReference>
<sequence>MLKYFLSSAILLTTVKADGIPHRKEFTVKIKGKLVCDGEPASGSIVLADEDFFWDDLLNFTKTANVMDGAFEIEGYEKGWTKFDPILYVLHHCGDEFNPVRSEFPIDKKYVFVSNDEKKMIVEAVFELRNSTVIYA</sequence>
<dbReference type="WBParaSite" id="BXY_0295800.1">
    <property type="protein sequence ID" value="BXY_0295800.1"/>
    <property type="gene ID" value="BXY_0295800"/>
</dbReference>
<dbReference type="InterPro" id="IPR038479">
    <property type="entry name" value="Transthyretin-like_sf"/>
</dbReference>
<evidence type="ECO:0000256" key="3">
    <source>
        <dbReference type="ARBA" id="ARBA00022525"/>
    </source>
</evidence>
<reference evidence="7" key="2">
    <citation type="submission" date="2020-08" db="EMBL/GenBank/DDBJ databases">
        <authorList>
            <person name="Kikuchi T."/>
        </authorList>
    </citation>
    <scope>NUCLEOTIDE SEQUENCE</scope>
    <source>
        <strain evidence="6">Ka4C1</strain>
    </source>
</reference>
<evidence type="ECO:0000256" key="2">
    <source>
        <dbReference type="ARBA" id="ARBA00010112"/>
    </source>
</evidence>
<evidence type="ECO:0000313" key="6">
    <source>
        <dbReference type="EMBL" id="CAD5219345.1"/>
    </source>
</evidence>
<gene>
    <name evidence="6" type="ORF">BXYJ_LOCUS5632</name>
</gene>
<dbReference type="PANTHER" id="PTHR21700">
    <property type="entry name" value="TRANSTHYRETIN-LIKE FAMILY PROTEIN-RELATED"/>
    <property type="match status" value="1"/>
</dbReference>
<evidence type="ECO:0000313" key="7">
    <source>
        <dbReference type="EMBL" id="CAG9104532.1"/>
    </source>
</evidence>
<keyword evidence="9" id="KW-1185">Reference proteome</keyword>